<accession>A0A1Q3EAP9</accession>
<evidence type="ECO:0000313" key="1">
    <source>
        <dbReference type="EMBL" id="GAW04174.1"/>
    </source>
</evidence>
<protein>
    <submittedName>
        <fullName evidence="1">Uncharacterized protein</fullName>
    </submittedName>
</protein>
<dbReference type="Proteomes" id="UP000188533">
    <property type="component" value="Unassembled WGS sequence"/>
</dbReference>
<dbReference type="EMBL" id="BDGU01000181">
    <property type="protein sequence ID" value="GAW04174.1"/>
    <property type="molecule type" value="Genomic_DNA"/>
</dbReference>
<gene>
    <name evidence="1" type="ORF">LENED_005950</name>
</gene>
<sequence>MAVNHTSETQVGCWIETVEDIFHLLFESGMCSKDDARIFWNLVTGFHSDHAADQKKLFELLKKWKERCDRELRGERAVKRLTDLEYACLIFQGSQALVQQVGGPAAWEVLTPEERSRRLEAMRNQIIRDIGEAEFAKLSEAEKAEVDFFLWAGCCMHKEMNAFKGGCVGLDNFWKEHPELEPPKLLPNRDNAAAINKAAGTGAADRALECSERGAVKVASLAGSIFRHKDRKRGQQDTLRFFFDHKLGFNVSFPDTSNTRFQSHAEACAVIIIYLDLFIEFLTYVKQNKGSGKLNHMEQNVFDGLQDIPTRHEFIVITLYWLAISVPYMREIRGPYATEDNILKLGPLHQRVIDHIDMLIEHTEYLIGPDASAEKGSLDGCVWERPEAFYACQRYAPDLPHLKGLLVHFLKHARVLWVRFSAELLPGGALSKATPEQIESAWMEKTNDLNEADFGMYRQAARTTPTISLAQYNARKMYKMNRTSEFLRNLSPEMRQWLRKVTRRQDASGSNRQQRIQLAEYRQKVAEDKTRKQEEQAQKRAKAAREIDAISPIQTVTELDFRVSLPVGSNGYLNVSDITKQLKWHKVHGAKDAITTVESKWGKRPQKLILLRSCIEMLVHARASVLSEESTSVEEEDDLEITVQDLEEFDSDGYDSEEDYYK</sequence>
<evidence type="ECO:0000313" key="2">
    <source>
        <dbReference type="Proteomes" id="UP000188533"/>
    </source>
</evidence>
<proteinExistence type="predicted"/>
<comment type="caution">
    <text evidence="1">The sequence shown here is derived from an EMBL/GenBank/DDBJ whole genome shotgun (WGS) entry which is preliminary data.</text>
</comment>
<organism evidence="1 2">
    <name type="scientific">Lentinula edodes</name>
    <name type="common">Shiitake mushroom</name>
    <name type="synonym">Lentinus edodes</name>
    <dbReference type="NCBI Taxonomy" id="5353"/>
    <lineage>
        <taxon>Eukaryota</taxon>
        <taxon>Fungi</taxon>
        <taxon>Dikarya</taxon>
        <taxon>Basidiomycota</taxon>
        <taxon>Agaricomycotina</taxon>
        <taxon>Agaricomycetes</taxon>
        <taxon>Agaricomycetidae</taxon>
        <taxon>Agaricales</taxon>
        <taxon>Marasmiineae</taxon>
        <taxon>Omphalotaceae</taxon>
        <taxon>Lentinula</taxon>
    </lineage>
</organism>
<name>A0A1Q3EAP9_LENED</name>
<reference evidence="1 2" key="1">
    <citation type="submission" date="2016-08" db="EMBL/GenBank/DDBJ databases">
        <authorList>
            <consortium name="Lentinula edodes genome sequencing consortium"/>
            <person name="Sakamoto Y."/>
            <person name="Nakade K."/>
            <person name="Sato S."/>
            <person name="Yoshida Y."/>
            <person name="Miyazaki K."/>
            <person name="Natsume S."/>
            <person name="Konno N."/>
        </authorList>
    </citation>
    <scope>NUCLEOTIDE SEQUENCE [LARGE SCALE GENOMIC DNA]</scope>
    <source>
        <strain evidence="1 2">NBRC 111202</strain>
    </source>
</reference>
<reference evidence="1 2" key="2">
    <citation type="submission" date="2017-02" db="EMBL/GenBank/DDBJ databases">
        <title>A genome survey and senescence transcriptome analysis in Lentinula edodes.</title>
        <authorList>
            <person name="Sakamoto Y."/>
            <person name="Nakade K."/>
            <person name="Sato S."/>
            <person name="Yoshida Y."/>
            <person name="Miyazaki K."/>
            <person name="Natsume S."/>
            <person name="Konno N."/>
        </authorList>
    </citation>
    <scope>NUCLEOTIDE SEQUENCE [LARGE SCALE GENOMIC DNA]</scope>
    <source>
        <strain evidence="1 2">NBRC 111202</strain>
    </source>
</reference>
<keyword evidence="2" id="KW-1185">Reference proteome</keyword>
<dbReference type="AlphaFoldDB" id="A0A1Q3EAP9"/>
<dbReference type="STRING" id="5353.A0A1Q3EAP9"/>